<keyword evidence="2" id="KW-1185">Reference proteome</keyword>
<dbReference type="Proteomes" id="UP001230649">
    <property type="component" value="Unassembled WGS sequence"/>
</dbReference>
<protein>
    <submittedName>
        <fullName evidence="1">Uncharacterized protein</fullName>
    </submittedName>
</protein>
<dbReference type="EMBL" id="JASBWS010000067">
    <property type="protein sequence ID" value="KAJ9102000.1"/>
    <property type="molecule type" value="Genomic_DNA"/>
</dbReference>
<organism evidence="1 2">
    <name type="scientific">Naganishia adeliensis</name>
    <dbReference type="NCBI Taxonomy" id="92952"/>
    <lineage>
        <taxon>Eukaryota</taxon>
        <taxon>Fungi</taxon>
        <taxon>Dikarya</taxon>
        <taxon>Basidiomycota</taxon>
        <taxon>Agaricomycotina</taxon>
        <taxon>Tremellomycetes</taxon>
        <taxon>Filobasidiales</taxon>
        <taxon>Filobasidiaceae</taxon>
        <taxon>Naganishia</taxon>
    </lineage>
</organism>
<evidence type="ECO:0000313" key="1">
    <source>
        <dbReference type="EMBL" id="KAJ9102000.1"/>
    </source>
</evidence>
<reference evidence="1" key="1">
    <citation type="submission" date="2023-04" db="EMBL/GenBank/DDBJ databases">
        <title>Draft Genome sequencing of Naganishia species isolated from polar environments using Oxford Nanopore Technology.</title>
        <authorList>
            <person name="Leo P."/>
            <person name="Venkateswaran K."/>
        </authorList>
    </citation>
    <scope>NUCLEOTIDE SEQUENCE</scope>
    <source>
        <strain evidence="1">MNA-CCFEE 5262</strain>
    </source>
</reference>
<name>A0ACC2VSZ6_9TREE</name>
<evidence type="ECO:0000313" key="2">
    <source>
        <dbReference type="Proteomes" id="UP001230649"/>
    </source>
</evidence>
<proteinExistence type="predicted"/>
<accession>A0ACC2VSZ6</accession>
<comment type="caution">
    <text evidence="1">The sequence shown here is derived from an EMBL/GenBank/DDBJ whole genome shotgun (WGS) entry which is preliminary data.</text>
</comment>
<gene>
    <name evidence="1" type="ORF">QFC20_005149</name>
</gene>
<sequence length="1227" mass="135516">MATTTIPTDAEVLKQVRKCLSLDDADDVTPVPNFLHEPVKQFMITNPEDDEFVIECHVPGKVTPAYGIITCLEGDCLTDIALQPDVRKPDGGKSVGLGSFDAYRLHCRNDSAHRQARDKRQESRKRNLTPSFTQREAKKAKAKAAEQASGSSTPISSRSQPSAAMLLKTSSGSFGPLSSDRKAEVKPKLDVFAASSERSKRPIFVVSDSDDSDDDLKMKNKRLKPSSPMTVRGSNGHSDSDRENDVQKQLNAIVSARKPDVSRLNAFPFAPSTASNTQGSGSINPSELKPRIDQLGMGTSPAAQDAKPALPALTLPSGSASPAVPATAASQVVNATELDLAIQVAMCRKAMTLPEFVAIPEKITRIKSYLHYLGSHEAKKAAPELKAVQFFPELAIHLASVEETVKSDLRANGRILPEDASHMSSLSNSLAPQNMYPPGFFGGDDLARTMALASGFGGFEPDEDDVENRRLAGRNAEDLSTFFKDALDNFSENVTVAEAAQKLGLAHMDALLPGMQVKLMPHQIIGVQWMVHMERGKHRGGILADSMGLGKTIQATATMVANPSTDPRCKTTLIVAPLALLEQWKLEIEQKTYGQLNVFVFHGANTKAMTKKELKRYDVVLTTYGTLVQQFPPPDKPKSKKKKQNEFIDDSGEDSDDLRANRKKHGPLAMTHWYRVILDEAAQIRNKRTRAAQACFQLDAENRWVLSGTLIVNSLQDMFSYFHFLALSECSDWDTFRDRILKLEAKRAKTACSRIQAILKFGCMRRTKDTLIDGKPLLQLPEKKVEVLEEDFDEDERILYTTIEQKARLRFNRYLKAGSVLKNMRHVLIMILRLRQLCAHASLLVRKDGEMGHHDDLLLEADDDRLANQQAFHDDKDIDRESEIARARRLGGDALVERIQQKLAKRQSGDGSQEANGEDGDFQCAICFEPFLDNERITSCLHSYCLGCVTDITKKHQRDLDAGLAAPGSKTNCPMCRESINGDNIFVASVFEPEKTVKDEEFKEEQAEMLEDLAMAAFGGAKGKGKGKAIDLEDEDPIILPSAKMRKTSELVNQWLGANDSDKIVIFSQFVTFINLVQDHLGSQGIKCFTYTGGMSKFDRDDTIARFTSPQNPVRVILISTKAGGVGLNLTIANKAICLDLAWNNATEQQAIDRIHRIGQTKPVEVQRIVIPNSIEQRILALQEKKAALADGAYGEGKAGKLGRLSLQDLVDLFDARRDRFGGDEEL</sequence>